<protein>
    <submittedName>
        <fullName evidence="2">Invasion protein</fullName>
    </submittedName>
</protein>
<reference evidence="3" key="1">
    <citation type="journal article" date="2019" name="J. Bacteriol.">
        <title>A Mutagenic Screen Identifies a TonB-Dependent Receptor Required for the Lanthanide Metal Switch in the Type I Methanotroph 'Methylotuvimicrobium buryatense' 5GB1C.</title>
        <authorList>
            <person name="Groom J.D."/>
            <person name="Ford S.M."/>
            <person name="Pesesky M.W."/>
            <person name="Lidstrom M.E."/>
        </authorList>
    </citation>
    <scope>NUCLEOTIDE SEQUENCE [LARGE SCALE GENOMIC DNA]</scope>
    <source>
        <strain evidence="3">5GB1C</strain>
    </source>
</reference>
<dbReference type="PANTHER" id="PTHR39594:SF1">
    <property type="entry name" value="PROTEIN YCHQ"/>
    <property type="match status" value="1"/>
</dbReference>
<dbReference type="EMBL" id="CP035467">
    <property type="protein sequence ID" value="QCW84084.1"/>
    <property type="molecule type" value="Genomic_DNA"/>
</dbReference>
<feature type="transmembrane region" description="Helical" evidence="1">
    <location>
        <begin position="35"/>
        <end position="61"/>
    </location>
</feature>
<dbReference type="GO" id="GO:0005886">
    <property type="term" value="C:plasma membrane"/>
    <property type="evidence" value="ECO:0007669"/>
    <property type="project" value="TreeGrafter"/>
</dbReference>
<evidence type="ECO:0000313" key="3">
    <source>
        <dbReference type="Proteomes" id="UP000305881"/>
    </source>
</evidence>
<evidence type="ECO:0000256" key="1">
    <source>
        <dbReference type="SAM" id="Phobius"/>
    </source>
</evidence>
<dbReference type="KEGG" id="mbur:EQU24_18960"/>
<dbReference type="RefSeq" id="WP_017842058.1">
    <property type="nucleotide sequence ID" value="NZ_CP035467.1"/>
</dbReference>
<dbReference type="Pfam" id="PF04247">
    <property type="entry name" value="SirB"/>
    <property type="match status" value="1"/>
</dbReference>
<dbReference type="Proteomes" id="UP000305881">
    <property type="component" value="Chromosome"/>
</dbReference>
<dbReference type="STRING" id="675511.GCA_000341735_03650"/>
<evidence type="ECO:0000313" key="2">
    <source>
        <dbReference type="EMBL" id="QCW84084.1"/>
    </source>
</evidence>
<feature type="transmembrane region" description="Helical" evidence="1">
    <location>
        <begin position="94"/>
        <end position="112"/>
    </location>
</feature>
<dbReference type="PANTHER" id="PTHR39594">
    <property type="entry name" value="PROTEIN YCHQ"/>
    <property type="match status" value="1"/>
</dbReference>
<dbReference type="OrthoDB" id="5588650at2"/>
<dbReference type="AlphaFoldDB" id="A0A4P9URG9"/>
<keyword evidence="1" id="KW-0472">Membrane</keyword>
<organism evidence="2 3">
    <name type="scientific">Methylotuvimicrobium buryatense</name>
    <name type="common">Methylomicrobium buryatense</name>
    <dbReference type="NCBI Taxonomy" id="95641"/>
    <lineage>
        <taxon>Bacteria</taxon>
        <taxon>Pseudomonadati</taxon>
        <taxon>Pseudomonadota</taxon>
        <taxon>Gammaproteobacteria</taxon>
        <taxon>Methylococcales</taxon>
        <taxon>Methylococcaceae</taxon>
        <taxon>Methylotuvimicrobium</taxon>
    </lineage>
</organism>
<sequence length="120" mass="13248">MIKHIHMLFVALSIISFTGRIFLSETHSALLSQKWLKIAPHVIDTVLLISGISLVFIGGWLSADFGWILAKIVALLGYIGLGIVAMRSQGNQRWLAFAGALLCFIYIALVAVNKQAFFFL</sequence>
<keyword evidence="3" id="KW-1185">Reference proteome</keyword>
<dbReference type="InterPro" id="IPR007360">
    <property type="entry name" value="SirB"/>
</dbReference>
<name>A0A4P9URG9_METBY</name>
<gene>
    <name evidence="2" type="ORF">EQU24_18960</name>
</gene>
<keyword evidence="1" id="KW-0812">Transmembrane</keyword>
<feature type="transmembrane region" description="Helical" evidence="1">
    <location>
        <begin position="6"/>
        <end position="23"/>
    </location>
</feature>
<accession>A0A4P9URG9</accession>
<keyword evidence="1" id="KW-1133">Transmembrane helix</keyword>
<dbReference type="PIRSF" id="PIRSF005610">
    <property type="entry name" value="SirB"/>
    <property type="match status" value="1"/>
</dbReference>
<feature type="transmembrane region" description="Helical" evidence="1">
    <location>
        <begin position="67"/>
        <end position="87"/>
    </location>
</feature>
<proteinExistence type="predicted"/>